<evidence type="ECO:0000313" key="2">
    <source>
        <dbReference type="Proteomes" id="UP000827976"/>
    </source>
</evidence>
<sequence>MQFQTFEGCVHKFKTYGGIYAKHSISPTVTSEIQNFHIKTRLPHPPNGQNFPQRVQDQEEEQKDQFFPLMDSSKSSNKSSNSLKSVFNTNPSVHHRRNFQEADENEDPKAKKALEKDSMDSTVSSGYKKKILAEMDDDFSQDCDENIFRSTSQSSPVPYDPVTNYTSPRPLFLRYNPNRRREILRRIEGELKKEESQEFVKDDDDEDDEEREEEEVFEEKPGVFGMLWKSFLILGVLMMSTCYISCMNSSHLPYNGNQMRFQEETFSNVSNLDVFPKRVDMEWIVEKINSGMLIHEVKEVHDFQEIIAGKEEEETPLMVENDVPNDDESLVEECSEIHEDIVDTEMLEKKDVLCEFRQDSQNQLVPLMPLTDGNPEEKVEENKMVLYDGNLLLLLSATITVILIGLLVYFRRPKSDSAVISVHIEAKSTTDPNANLQIEKHNFSDVNLENEHNEFYESRPPLVELLGEFSVDKLDSKENEQRRTVVKRTSITVDKSYQSSSAKSLASVAESISVTTPKKPLRKEEEEIISARASITPLRRSNRIRNRITSPS</sequence>
<protein>
    <submittedName>
        <fullName evidence="1">Uncharacterized protein</fullName>
    </submittedName>
</protein>
<gene>
    <name evidence="1" type="ORF">IHE45_04G101500</name>
</gene>
<name>A0ACB7WEV9_DIOAL</name>
<proteinExistence type="predicted"/>
<organism evidence="1 2">
    <name type="scientific">Dioscorea alata</name>
    <name type="common">Purple yam</name>
    <dbReference type="NCBI Taxonomy" id="55571"/>
    <lineage>
        <taxon>Eukaryota</taxon>
        <taxon>Viridiplantae</taxon>
        <taxon>Streptophyta</taxon>
        <taxon>Embryophyta</taxon>
        <taxon>Tracheophyta</taxon>
        <taxon>Spermatophyta</taxon>
        <taxon>Magnoliopsida</taxon>
        <taxon>Liliopsida</taxon>
        <taxon>Dioscoreales</taxon>
        <taxon>Dioscoreaceae</taxon>
        <taxon>Dioscorea</taxon>
    </lineage>
</organism>
<reference evidence="2" key="1">
    <citation type="journal article" date="2022" name="Nat. Commun.">
        <title>Chromosome evolution and the genetic basis of agronomically important traits in greater yam.</title>
        <authorList>
            <person name="Bredeson J.V."/>
            <person name="Lyons J.B."/>
            <person name="Oniyinde I.O."/>
            <person name="Okereke N.R."/>
            <person name="Kolade O."/>
            <person name="Nnabue I."/>
            <person name="Nwadili C.O."/>
            <person name="Hribova E."/>
            <person name="Parker M."/>
            <person name="Nwogha J."/>
            <person name="Shu S."/>
            <person name="Carlson J."/>
            <person name="Kariba R."/>
            <person name="Muthemba S."/>
            <person name="Knop K."/>
            <person name="Barton G.J."/>
            <person name="Sherwood A.V."/>
            <person name="Lopez-Montes A."/>
            <person name="Asiedu R."/>
            <person name="Jamnadass R."/>
            <person name="Muchugi A."/>
            <person name="Goodstein D."/>
            <person name="Egesi C.N."/>
            <person name="Featherston J."/>
            <person name="Asfaw A."/>
            <person name="Simpson G.G."/>
            <person name="Dolezel J."/>
            <person name="Hendre P.S."/>
            <person name="Van Deynze A."/>
            <person name="Kumar P.L."/>
            <person name="Obidiegwu J.E."/>
            <person name="Bhattacharjee R."/>
            <person name="Rokhsar D.S."/>
        </authorList>
    </citation>
    <scope>NUCLEOTIDE SEQUENCE [LARGE SCALE GENOMIC DNA]</scope>
    <source>
        <strain evidence="2">cv. TDa95/00328</strain>
    </source>
</reference>
<dbReference type="Proteomes" id="UP000827976">
    <property type="component" value="Chromosome 4"/>
</dbReference>
<evidence type="ECO:0000313" key="1">
    <source>
        <dbReference type="EMBL" id="KAH7686378.1"/>
    </source>
</evidence>
<comment type="caution">
    <text evidence="1">The sequence shown here is derived from an EMBL/GenBank/DDBJ whole genome shotgun (WGS) entry which is preliminary data.</text>
</comment>
<keyword evidence="2" id="KW-1185">Reference proteome</keyword>
<dbReference type="EMBL" id="CM037014">
    <property type="protein sequence ID" value="KAH7686378.1"/>
    <property type="molecule type" value="Genomic_DNA"/>
</dbReference>
<accession>A0ACB7WEV9</accession>